<accession>A0ABW4R9N0</accession>
<keyword evidence="2" id="KW-0472">Membrane</keyword>
<dbReference type="EMBL" id="JBHUEN010000043">
    <property type="protein sequence ID" value="MFD1882943.1"/>
    <property type="molecule type" value="Genomic_DNA"/>
</dbReference>
<dbReference type="CDD" id="cd00757">
    <property type="entry name" value="ThiF_MoeB_HesA_family"/>
    <property type="match status" value="1"/>
</dbReference>
<reference evidence="5" key="1">
    <citation type="journal article" date="2019" name="Int. J. Syst. Evol. Microbiol.">
        <title>The Global Catalogue of Microorganisms (GCM) 10K type strain sequencing project: providing services to taxonomists for standard genome sequencing and annotation.</title>
        <authorList>
            <consortium name="The Broad Institute Genomics Platform"/>
            <consortium name="The Broad Institute Genome Sequencing Center for Infectious Disease"/>
            <person name="Wu L."/>
            <person name="Ma J."/>
        </authorList>
    </citation>
    <scope>NUCLEOTIDE SEQUENCE [LARGE SCALE GENOMIC DNA]</scope>
    <source>
        <strain evidence="5">CCUG 56029</strain>
    </source>
</reference>
<dbReference type="PANTHER" id="PTHR10953:SF102">
    <property type="entry name" value="ADENYLYLTRANSFERASE AND SULFURTRANSFERASE MOCS3"/>
    <property type="match status" value="1"/>
</dbReference>
<evidence type="ECO:0000313" key="4">
    <source>
        <dbReference type="EMBL" id="MFD1882943.1"/>
    </source>
</evidence>
<protein>
    <submittedName>
        <fullName evidence="4">HesA/MoeB/ThiF family protein</fullName>
    </submittedName>
</protein>
<dbReference type="InterPro" id="IPR000594">
    <property type="entry name" value="ThiF_NAD_FAD-bd"/>
</dbReference>
<dbReference type="Gene3D" id="3.40.50.720">
    <property type="entry name" value="NAD(P)-binding Rossmann-like Domain"/>
    <property type="match status" value="1"/>
</dbReference>
<dbReference type="Pfam" id="PF00899">
    <property type="entry name" value="ThiF"/>
    <property type="match status" value="1"/>
</dbReference>
<feature type="region of interest" description="Disordered" evidence="1">
    <location>
        <begin position="78"/>
        <end position="101"/>
    </location>
</feature>
<dbReference type="SUPFAM" id="SSF69572">
    <property type="entry name" value="Activating enzymes of the ubiquitin-like proteins"/>
    <property type="match status" value="1"/>
</dbReference>
<keyword evidence="2" id="KW-1133">Transmembrane helix</keyword>
<evidence type="ECO:0000256" key="1">
    <source>
        <dbReference type="SAM" id="MobiDB-lite"/>
    </source>
</evidence>
<organism evidence="4 5">
    <name type="scientific">Paracoccus pacificus</name>
    <dbReference type="NCBI Taxonomy" id="1463598"/>
    <lineage>
        <taxon>Bacteria</taxon>
        <taxon>Pseudomonadati</taxon>
        <taxon>Pseudomonadota</taxon>
        <taxon>Alphaproteobacteria</taxon>
        <taxon>Rhodobacterales</taxon>
        <taxon>Paracoccaceae</taxon>
        <taxon>Paracoccus</taxon>
    </lineage>
</organism>
<evidence type="ECO:0000256" key="2">
    <source>
        <dbReference type="SAM" id="Phobius"/>
    </source>
</evidence>
<dbReference type="Proteomes" id="UP001597213">
    <property type="component" value="Unassembled WGS sequence"/>
</dbReference>
<dbReference type="PANTHER" id="PTHR10953">
    <property type="entry name" value="UBIQUITIN-ACTIVATING ENZYME E1"/>
    <property type="match status" value="1"/>
</dbReference>
<evidence type="ECO:0000313" key="5">
    <source>
        <dbReference type="Proteomes" id="UP001597213"/>
    </source>
</evidence>
<feature type="transmembrane region" description="Helical" evidence="2">
    <location>
        <begin position="52"/>
        <end position="73"/>
    </location>
</feature>
<proteinExistence type="predicted"/>
<feature type="compositionally biased region" description="Pro residues" evidence="1">
    <location>
        <begin position="87"/>
        <end position="96"/>
    </location>
</feature>
<dbReference type="RefSeq" id="WP_379143883.1">
    <property type="nucleotide sequence ID" value="NZ_JBHUEN010000043.1"/>
</dbReference>
<dbReference type="InterPro" id="IPR045886">
    <property type="entry name" value="ThiF/MoeB/HesA"/>
</dbReference>
<gene>
    <name evidence="4" type="ORF">ACFSCT_14570</name>
</gene>
<evidence type="ECO:0000259" key="3">
    <source>
        <dbReference type="Pfam" id="PF00899"/>
    </source>
</evidence>
<comment type="caution">
    <text evidence="4">The sequence shown here is derived from an EMBL/GenBank/DDBJ whole genome shotgun (WGS) entry which is preliminary data.</text>
</comment>
<keyword evidence="2" id="KW-0812">Transmembrane</keyword>
<sequence>MAAALILVAATGLALWRGWAVMASIAAASVVIAGLRIAAPGLAGSIPGQARHWLVLAGIAAILQVYLWGLGWVRRRADTGDSRDTHQPPPDAPPTHAPSAVPGRLSGAELDRYARHITLRELGGPGQQRLSRARVAVIGAGGLGAPVLMYLTAAGVGRITVIDDDAVSLSNLQRQVIFDTDQVGQPKTGAAIARLRALNPHVEVTGVARRLDDANAEGLLAGHDLIIDGSDSFATRAAVNRAAVTLGIPLLSGAIVQWEGQVTLYDPARGAPCMACIFPEPPAQGLAPSCAEVGVVGALPGVVGSLMALEAIKEIGGTGGQDLRGRLMIFDGLWSETRTIAVERRTDCPVCGGLAQTKAGR</sequence>
<name>A0ABW4R9N0_9RHOB</name>
<dbReference type="InterPro" id="IPR035985">
    <property type="entry name" value="Ubiquitin-activating_enz"/>
</dbReference>
<keyword evidence="5" id="KW-1185">Reference proteome</keyword>
<dbReference type="NCBIfam" id="NF004281">
    <property type="entry name" value="PRK05690.1"/>
    <property type="match status" value="1"/>
</dbReference>
<feature type="domain" description="THIF-type NAD/FAD binding fold" evidence="3">
    <location>
        <begin position="113"/>
        <end position="350"/>
    </location>
</feature>